<keyword evidence="1" id="KW-0812">Transmembrane</keyword>
<reference evidence="3 4" key="1">
    <citation type="submission" date="2024-04" db="EMBL/GenBank/DDBJ databases">
        <title>The reference genome of an endangered Asteraceae, Deinandra increscens subsp. villosa, native to the Central Coast of California.</title>
        <authorList>
            <person name="Guilliams M."/>
            <person name="Hasenstab-Lehman K."/>
            <person name="Meyer R."/>
            <person name="Mcevoy S."/>
        </authorList>
    </citation>
    <scope>NUCLEOTIDE SEQUENCE [LARGE SCALE GENOMIC DNA]</scope>
    <source>
        <tissue evidence="3">Leaf</tissue>
    </source>
</reference>
<dbReference type="AlphaFoldDB" id="A0AAP0DYL8"/>
<proteinExistence type="predicted"/>
<evidence type="ECO:0000313" key="3">
    <source>
        <dbReference type="EMBL" id="KAK9079538.1"/>
    </source>
</evidence>
<feature type="domain" description="DUF7731" evidence="2">
    <location>
        <begin position="62"/>
        <end position="160"/>
    </location>
</feature>
<gene>
    <name evidence="3" type="ORF">SSX86_001210</name>
</gene>
<feature type="transmembrane region" description="Helical" evidence="1">
    <location>
        <begin position="6"/>
        <end position="24"/>
    </location>
</feature>
<comment type="caution">
    <text evidence="3">The sequence shown here is derived from an EMBL/GenBank/DDBJ whole genome shotgun (WGS) entry which is preliminary data.</text>
</comment>
<evidence type="ECO:0000313" key="4">
    <source>
        <dbReference type="Proteomes" id="UP001408789"/>
    </source>
</evidence>
<evidence type="ECO:0000256" key="1">
    <source>
        <dbReference type="SAM" id="Phobius"/>
    </source>
</evidence>
<keyword evidence="1" id="KW-0472">Membrane</keyword>
<dbReference type="EMBL" id="JBCNJP010000003">
    <property type="protein sequence ID" value="KAK9079538.1"/>
    <property type="molecule type" value="Genomic_DNA"/>
</dbReference>
<feature type="transmembrane region" description="Helical" evidence="1">
    <location>
        <begin position="170"/>
        <end position="191"/>
    </location>
</feature>
<keyword evidence="1" id="KW-1133">Transmembrane helix</keyword>
<evidence type="ECO:0000259" key="2">
    <source>
        <dbReference type="Pfam" id="PF24865"/>
    </source>
</evidence>
<organism evidence="3 4">
    <name type="scientific">Deinandra increscens subsp. villosa</name>
    <dbReference type="NCBI Taxonomy" id="3103831"/>
    <lineage>
        <taxon>Eukaryota</taxon>
        <taxon>Viridiplantae</taxon>
        <taxon>Streptophyta</taxon>
        <taxon>Embryophyta</taxon>
        <taxon>Tracheophyta</taxon>
        <taxon>Spermatophyta</taxon>
        <taxon>Magnoliopsida</taxon>
        <taxon>eudicotyledons</taxon>
        <taxon>Gunneridae</taxon>
        <taxon>Pentapetalae</taxon>
        <taxon>asterids</taxon>
        <taxon>campanulids</taxon>
        <taxon>Asterales</taxon>
        <taxon>Asteraceae</taxon>
        <taxon>Asteroideae</taxon>
        <taxon>Heliantheae alliance</taxon>
        <taxon>Madieae</taxon>
        <taxon>Madiinae</taxon>
        <taxon>Deinandra</taxon>
    </lineage>
</organism>
<dbReference type="PANTHER" id="PTHR34366:SF2">
    <property type="entry name" value="OS07G0289901 PROTEIN"/>
    <property type="match status" value="1"/>
</dbReference>
<dbReference type="PANTHER" id="PTHR34366">
    <property type="entry name" value="OS07G0289901 PROTEIN-RELATED"/>
    <property type="match status" value="1"/>
</dbReference>
<sequence>MASLVFVNQWVLALMLLFLVLFCFKLGKSETGIAGTGMGYLPRGGAGDYGSDGDGGGGDDPEEVVVKALQCFSEKHIYSSCGNSYRLTASGQVNVPPEFTDEYCNGPCLQETHLVLNCVDNILSHFTFYNHATIKDVKETIQTGCSYGPHRGDFNVAEHIERDESSSNKLSYPILILFGFLSFILVFLNVLL</sequence>
<name>A0AAP0DYL8_9ASTR</name>
<dbReference type="InterPro" id="IPR056633">
    <property type="entry name" value="DUF7731"/>
</dbReference>
<protein>
    <recommendedName>
        <fullName evidence="2">DUF7731 domain-containing protein</fullName>
    </recommendedName>
</protein>
<keyword evidence="4" id="KW-1185">Reference proteome</keyword>
<dbReference type="Proteomes" id="UP001408789">
    <property type="component" value="Unassembled WGS sequence"/>
</dbReference>
<dbReference type="Pfam" id="PF24865">
    <property type="entry name" value="DUF7731"/>
    <property type="match status" value="1"/>
</dbReference>
<accession>A0AAP0DYL8</accession>